<dbReference type="Gene3D" id="3.40.1010.10">
    <property type="entry name" value="Cobalt-precorrin-4 Transmethylase, Domain 1"/>
    <property type="match status" value="1"/>
</dbReference>
<dbReference type="Gene3D" id="3.30.950.10">
    <property type="entry name" value="Methyltransferase, Cobalt-precorrin-4 Transmethylase, Domain 2"/>
    <property type="match status" value="1"/>
</dbReference>
<evidence type="ECO:0000256" key="1">
    <source>
        <dbReference type="ARBA" id="ARBA00005879"/>
    </source>
</evidence>
<keyword evidence="3 9" id="KW-0489">Methyltransferase</keyword>
<dbReference type="NCBIfam" id="TIGR01469">
    <property type="entry name" value="cobA_cysG_Cterm"/>
    <property type="match status" value="1"/>
</dbReference>
<keyword evidence="10" id="KW-1185">Reference proteome</keyword>
<evidence type="ECO:0000259" key="8">
    <source>
        <dbReference type="Pfam" id="PF00590"/>
    </source>
</evidence>
<dbReference type="InterPro" id="IPR000878">
    <property type="entry name" value="4pyrrol_Mease"/>
</dbReference>
<name>A0A399RRU3_9BACT</name>
<dbReference type="EC" id="2.1.1.107" evidence="2"/>
<evidence type="ECO:0000313" key="10">
    <source>
        <dbReference type="Proteomes" id="UP000266005"/>
    </source>
</evidence>
<evidence type="ECO:0000256" key="5">
    <source>
        <dbReference type="ARBA" id="ARBA00022691"/>
    </source>
</evidence>
<dbReference type="Proteomes" id="UP000266005">
    <property type="component" value="Unassembled WGS sequence"/>
</dbReference>
<dbReference type="InterPro" id="IPR035996">
    <property type="entry name" value="4pyrrol_Methylase_sf"/>
</dbReference>
<dbReference type="InterPro" id="IPR003043">
    <property type="entry name" value="Uropor_MeTrfase_CS"/>
</dbReference>
<comment type="caution">
    <text evidence="9">The sequence shown here is derived from an EMBL/GenBank/DDBJ whole genome shotgun (WGS) entry which is preliminary data.</text>
</comment>
<dbReference type="InterPro" id="IPR014777">
    <property type="entry name" value="4pyrrole_Mease_sub1"/>
</dbReference>
<dbReference type="Pfam" id="PF00590">
    <property type="entry name" value="TP_methylase"/>
    <property type="match status" value="1"/>
</dbReference>
<accession>A0A399RRU3</accession>
<comment type="similarity">
    <text evidence="1">Belongs to the precorrin methyltransferase family.</text>
</comment>
<dbReference type="GO" id="GO:0032259">
    <property type="term" value="P:methylation"/>
    <property type="evidence" value="ECO:0007669"/>
    <property type="project" value="UniProtKB-KW"/>
</dbReference>
<evidence type="ECO:0000313" key="9">
    <source>
        <dbReference type="EMBL" id="RIJ34456.1"/>
    </source>
</evidence>
<evidence type="ECO:0000256" key="3">
    <source>
        <dbReference type="ARBA" id="ARBA00022603"/>
    </source>
</evidence>
<keyword evidence="5" id="KW-0949">S-adenosyl-L-methionine</keyword>
<dbReference type="EMBL" id="QWGE01000005">
    <property type="protein sequence ID" value="RIJ34456.1"/>
    <property type="molecule type" value="Genomic_DNA"/>
</dbReference>
<dbReference type="AlphaFoldDB" id="A0A399RRU3"/>
<keyword evidence="4 9" id="KW-0808">Transferase</keyword>
<evidence type="ECO:0000256" key="2">
    <source>
        <dbReference type="ARBA" id="ARBA00012162"/>
    </source>
</evidence>
<dbReference type="CDD" id="cd11642">
    <property type="entry name" value="SUMT"/>
    <property type="match status" value="1"/>
</dbReference>
<dbReference type="PANTHER" id="PTHR45790">
    <property type="entry name" value="SIROHEME SYNTHASE-RELATED"/>
    <property type="match status" value="1"/>
</dbReference>
<dbReference type="FunFam" id="3.40.1010.10:FF:000001">
    <property type="entry name" value="Siroheme synthase"/>
    <property type="match status" value="1"/>
</dbReference>
<evidence type="ECO:0000256" key="7">
    <source>
        <dbReference type="ARBA" id="ARBA00025705"/>
    </source>
</evidence>
<dbReference type="GO" id="GO:0004851">
    <property type="term" value="F:uroporphyrin-III C-methyltransferase activity"/>
    <property type="evidence" value="ECO:0007669"/>
    <property type="project" value="UniProtKB-EC"/>
</dbReference>
<dbReference type="InterPro" id="IPR006366">
    <property type="entry name" value="CobA/CysG_C"/>
</dbReference>
<dbReference type="PROSITE" id="PS00839">
    <property type="entry name" value="SUMT_1"/>
    <property type="match status" value="1"/>
</dbReference>
<organism evidence="9 10">
    <name type="scientific">Pontibacter oryzae</name>
    <dbReference type="NCBI Taxonomy" id="2304593"/>
    <lineage>
        <taxon>Bacteria</taxon>
        <taxon>Pseudomonadati</taxon>
        <taxon>Bacteroidota</taxon>
        <taxon>Cytophagia</taxon>
        <taxon>Cytophagales</taxon>
        <taxon>Hymenobacteraceae</taxon>
        <taxon>Pontibacter</taxon>
    </lineage>
</organism>
<gene>
    <name evidence="9" type="primary">cobA</name>
    <name evidence="9" type="ORF">D1627_16215</name>
</gene>
<dbReference type="PANTHER" id="PTHR45790:SF3">
    <property type="entry name" value="S-ADENOSYL-L-METHIONINE-DEPENDENT UROPORPHYRINOGEN III METHYLTRANSFERASE, CHLOROPLASTIC"/>
    <property type="match status" value="1"/>
</dbReference>
<evidence type="ECO:0000256" key="6">
    <source>
        <dbReference type="ARBA" id="ARBA00023244"/>
    </source>
</evidence>
<dbReference type="InterPro" id="IPR014776">
    <property type="entry name" value="4pyrrole_Mease_sub2"/>
</dbReference>
<evidence type="ECO:0000256" key="4">
    <source>
        <dbReference type="ARBA" id="ARBA00022679"/>
    </source>
</evidence>
<sequence>MASRRKEIGSAASKALSAAKYRVPKLTLVGAGPGAEDLITLKGVKALQQADAVLYDALVNPELLKHAPTDVPKIFVGKRAGAHHLRQDEINNLIVDFAFTYGHVVRLKGGDSFVFGRGYEELAHADAFNIQTQVVPGISSAIAVPELQQVPLTVRGINESFWVITGTTSSGEISADVALAAQSNATVIILMGVSKLAEISEIFTAAGKADTPVAVIQNGSLPDEKIALGNVHNIVARVASKGLGAPAIIVIGEVVNYHPALRYTLALQQQQELVSEQV</sequence>
<feature type="domain" description="Tetrapyrrole methylase" evidence="8">
    <location>
        <begin position="25"/>
        <end position="232"/>
    </location>
</feature>
<dbReference type="NCBIfam" id="NF004790">
    <property type="entry name" value="PRK06136.1"/>
    <property type="match status" value="1"/>
</dbReference>
<proteinExistence type="inferred from homology"/>
<comment type="pathway">
    <text evidence="7">Porphyrin-containing compound metabolism; siroheme biosynthesis; precorrin-2 from uroporphyrinogen III: step 1/1.</text>
</comment>
<dbReference type="GO" id="GO:0019354">
    <property type="term" value="P:siroheme biosynthetic process"/>
    <property type="evidence" value="ECO:0007669"/>
    <property type="project" value="InterPro"/>
</dbReference>
<reference evidence="10" key="1">
    <citation type="submission" date="2018-08" db="EMBL/GenBank/DDBJ databases">
        <title>Mucilaginibacter sp. MYSH2.</title>
        <authorList>
            <person name="Seo T."/>
        </authorList>
    </citation>
    <scope>NUCLEOTIDE SEQUENCE [LARGE SCALE GENOMIC DNA]</scope>
    <source>
        <strain evidence="10">KIRAN</strain>
    </source>
</reference>
<protein>
    <recommendedName>
        <fullName evidence="2">uroporphyrinogen-III C-methyltransferase</fullName>
        <ecNumber evidence="2">2.1.1.107</ecNumber>
    </recommendedName>
</protein>
<dbReference type="InterPro" id="IPR050161">
    <property type="entry name" value="Siro_Cobalamin_biosynth"/>
</dbReference>
<dbReference type="RefSeq" id="WP_119433316.1">
    <property type="nucleotide sequence ID" value="NZ_QWGE01000005.1"/>
</dbReference>
<dbReference type="SUPFAM" id="SSF53790">
    <property type="entry name" value="Tetrapyrrole methylase"/>
    <property type="match status" value="1"/>
</dbReference>
<keyword evidence="6" id="KW-0627">Porphyrin biosynthesis</keyword>
<dbReference type="OrthoDB" id="9815856at2"/>